<evidence type="ECO:0000256" key="3">
    <source>
        <dbReference type="ARBA" id="ARBA00022471"/>
    </source>
</evidence>
<dbReference type="InterPro" id="IPR010264">
    <property type="entry name" value="Self-incomp_S1"/>
</dbReference>
<sequence length="155" mass="17892">MDVNFGDWRAIFNLNLFLIMLIFVPFSHASMWNELIHPRLGVTIMSKIPGDVVRVKCISSENDIKEGYLDSSSIKPFAFEVELKFLTTVRYNCLLTQGYKEIGQFLGFRSGSYCDRGCTWELFPHYALRISSRHGFINQTYKPIGSPDDHTYDFS</sequence>
<comment type="caution">
    <text evidence="7">The sequence shown here is derived from an EMBL/GenBank/DDBJ whole genome shotgun (WGS) entry which is preliminary data.</text>
</comment>
<reference evidence="7 8" key="1">
    <citation type="submission" date="2024-01" db="EMBL/GenBank/DDBJ databases">
        <title>The genomes of 5 underutilized Papilionoideae crops provide insights into root nodulation and disease resistanc.</title>
        <authorList>
            <person name="Yuan L."/>
        </authorList>
    </citation>
    <scope>NUCLEOTIDE SEQUENCE [LARGE SCALE GENOMIC DNA]</scope>
    <source>
        <strain evidence="7">ZHUSHIDOU_FW_LH</strain>
        <tissue evidence="7">Leaf</tissue>
    </source>
</reference>
<evidence type="ECO:0000256" key="6">
    <source>
        <dbReference type="SAM" id="Phobius"/>
    </source>
</evidence>
<dbReference type="GO" id="GO:0060320">
    <property type="term" value="P:rejection of self pollen"/>
    <property type="evidence" value="ECO:0007669"/>
    <property type="project" value="UniProtKB-KW"/>
</dbReference>
<evidence type="ECO:0000256" key="4">
    <source>
        <dbReference type="ARBA" id="ARBA00022525"/>
    </source>
</evidence>
<keyword evidence="4" id="KW-0964">Secreted</keyword>
<comment type="subcellular location">
    <subcellularLocation>
        <location evidence="1">Secreted</location>
    </subcellularLocation>
</comment>
<keyword evidence="6" id="KW-0472">Membrane</keyword>
<gene>
    <name evidence="7" type="ORF">RIF29_16362</name>
</gene>
<dbReference type="Pfam" id="PF05938">
    <property type="entry name" value="Self-incomp_S1"/>
    <property type="match status" value="1"/>
</dbReference>
<evidence type="ECO:0000256" key="2">
    <source>
        <dbReference type="ARBA" id="ARBA00005581"/>
    </source>
</evidence>
<keyword evidence="3" id="KW-0713">Self-incompatibility</keyword>
<dbReference type="AlphaFoldDB" id="A0AAN9FF86"/>
<dbReference type="GO" id="GO:0005576">
    <property type="term" value="C:extracellular region"/>
    <property type="evidence" value="ECO:0007669"/>
    <property type="project" value="UniProtKB-SubCell"/>
</dbReference>
<dbReference type="Proteomes" id="UP001372338">
    <property type="component" value="Unassembled WGS sequence"/>
</dbReference>
<organism evidence="7 8">
    <name type="scientific">Crotalaria pallida</name>
    <name type="common">Smooth rattlebox</name>
    <name type="synonym">Crotalaria striata</name>
    <dbReference type="NCBI Taxonomy" id="3830"/>
    <lineage>
        <taxon>Eukaryota</taxon>
        <taxon>Viridiplantae</taxon>
        <taxon>Streptophyta</taxon>
        <taxon>Embryophyta</taxon>
        <taxon>Tracheophyta</taxon>
        <taxon>Spermatophyta</taxon>
        <taxon>Magnoliopsida</taxon>
        <taxon>eudicotyledons</taxon>
        <taxon>Gunneridae</taxon>
        <taxon>Pentapetalae</taxon>
        <taxon>rosids</taxon>
        <taxon>fabids</taxon>
        <taxon>Fabales</taxon>
        <taxon>Fabaceae</taxon>
        <taxon>Papilionoideae</taxon>
        <taxon>50 kb inversion clade</taxon>
        <taxon>genistoids sensu lato</taxon>
        <taxon>core genistoids</taxon>
        <taxon>Crotalarieae</taxon>
        <taxon>Crotalaria</taxon>
    </lineage>
</organism>
<keyword evidence="5" id="KW-0732">Signal</keyword>
<evidence type="ECO:0000313" key="8">
    <source>
        <dbReference type="Proteomes" id="UP001372338"/>
    </source>
</evidence>
<keyword evidence="6" id="KW-1133">Transmembrane helix</keyword>
<evidence type="ECO:0008006" key="9">
    <source>
        <dbReference type="Google" id="ProtNLM"/>
    </source>
</evidence>
<name>A0AAN9FF86_CROPI</name>
<evidence type="ECO:0000256" key="1">
    <source>
        <dbReference type="ARBA" id="ARBA00004613"/>
    </source>
</evidence>
<dbReference type="EMBL" id="JAYWIO010000003">
    <property type="protein sequence ID" value="KAK7275252.1"/>
    <property type="molecule type" value="Genomic_DNA"/>
</dbReference>
<comment type="similarity">
    <text evidence="2">Belongs to the plant self-incompatibility (S1) protein family.</text>
</comment>
<protein>
    <recommendedName>
        <fullName evidence="9">Plant self-incompatibility S1</fullName>
    </recommendedName>
</protein>
<feature type="transmembrane region" description="Helical" evidence="6">
    <location>
        <begin position="12"/>
        <end position="32"/>
    </location>
</feature>
<evidence type="ECO:0000313" key="7">
    <source>
        <dbReference type="EMBL" id="KAK7275252.1"/>
    </source>
</evidence>
<evidence type="ECO:0000256" key="5">
    <source>
        <dbReference type="ARBA" id="ARBA00022729"/>
    </source>
</evidence>
<keyword evidence="8" id="KW-1185">Reference proteome</keyword>
<accession>A0AAN9FF86</accession>
<proteinExistence type="inferred from homology"/>
<keyword evidence="6" id="KW-0812">Transmembrane</keyword>